<dbReference type="Pfam" id="PF14657">
    <property type="entry name" value="Arm-DNA-bind_4"/>
    <property type="match status" value="1"/>
</dbReference>
<protein>
    <submittedName>
        <fullName evidence="7">AP2-like DNA-binding integrase domain-containing protein</fullName>
    </submittedName>
    <submittedName>
        <fullName evidence="6">Integrase catalytic</fullName>
    </submittedName>
</protein>
<dbReference type="InterPro" id="IPR002104">
    <property type="entry name" value="Integrase_catalytic"/>
</dbReference>
<evidence type="ECO:0000313" key="7">
    <source>
        <dbReference type="EMBL" id="SEJ72199.1"/>
    </source>
</evidence>
<evidence type="ECO:0000256" key="3">
    <source>
        <dbReference type="ARBA" id="ARBA00023125"/>
    </source>
</evidence>
<dbReference type="Pfam" id="PF00589">
    <property type="entry name" value="Phage_integrase"/>
    <property type="match status" value="1"/>
</dbReference>
<dbReference type="EMBL" id="FNYT01000023">
    <property type="protein sequence ID" value="SEJ72199.1"/>
    <property type="molecule type" value="Genomic_DNA"/>
</dbReference>
<reference evidence="7 9" key="2">
    <citation type="submission" date="2016-10" db="EMBL/GenBank/DDBJ databases">
        <authorList>
            <person name="Varghese N."/>
            <person name="Submissions S."/>
        </authorList>
    </citation>
    <scope>NUCLEOTIDE SEQUENCE [LARGE SCALE GENOMIC DNA]</scope>
    <source>
        <strain evidence="7 9">DSM 22150</strain>
    </source>
</reference>
<dbReference type="InterPro" id="IPR050090">
    <property type="entry name" value="Tyrosine_recombinase_XerCD"/>
</dbReference>
<dbReference type="RefSeq" id="WP_068623065.1">
    <property type="nucleotide sequence ID" value="NZ_FJNB01000012.1"/>
</dbReference>
<accession>A0A143YX32</accession>
<dbReference type="Pfam" id="PF14659">
    <property type="entry name" value="Phage_int_SAM_3"/>
    <property type="match status" value="1"/>
</dbReference>
<feature type="domain" description="Tyr recombinase" evidence="5">
    <location>
        <begin position="175"/>
        <end position="382"/>
    </location>
</feature>
<dbReference type="PANTHER" id="PTHR30349">
    <property type="entry name" value="PHAGE INTEGRASE-RELATED"/>
    <property type="match status" value="1"/>
</dbReference>
<evidence type="ECO:0000313" key="8">
    <source>
        <dbReference type="Proteomes" id="UP000076878"/>
    </source>
</evidence>
<dbReference type="GO" id="GO:0015074">
    <property type="term" value="P:DNA integration"/>
    <property type="evidence" value="ECO:0007669"/>
    <property type="project" value="UniProtKB-KW"/>
</dbReference>
<evidence type="ECO:0000313" key="6">
    <source>
        <dbReference type="EMBL" id="CZQ99839.1"/>
    </source>
</evidence>
<dbReference type="PROSITE" id="PS51898">
    <property type="entry name" value="TYR_RECOMBINASE"/>
    <property type="match status" value="1"/>
</dbReference>
<comment type="similarity">
    <text evidence="1">Belongs to the 'phage' integrase family.</text>
</comment>
<dbReference type="PANTHER" id="PTHR30349:SF64">
    <property type="entry name" value="PROPHAGE INTEGRASE INTD-RELATED"/>
    <property type="match status" value="1"/>
</dbReference>
<dbReference type="GO" id="GO:0003677">
    <property type="term" value="F:DNA binding"/>
    <property type="evidence" value="ECO:0007669"/>
    <property type="project" value="UniProtKB-KW"/>
</dbReference>
<keyword evidence="2" id="KW-0229">DNA integration</keyword>
<organism evidence="6 8">
    <name type="scientific">Trichococcus ilyis</name>
    <dbReference type="NCBI Taxonomy" id="640938"/>
    <lineage>
        <taxon>Bacteria</taxon>
        <taxon>Bacillati</taxon>
        <taxon>Bacillota</taxon>
        <taxon>Bacilli</taxon>
        <taxon>Lactobacillales</taxon>
        <taxon>Carnobacteriaceae</taxon>
        <taxon>Trichococcus</taxon>
    </lineage>
</organism>
<evidence type="ECO:0000256" key="1">
    <source>
        <dbReference type="ARBA" id="ARBA00008857"/>
    </source>
</evidence>
<evidence type="ECO:0000256" key="4">
    <source>
        <dbReference type="ARBA" id="ARBA00023172"/>
    </source>
</evidence>
<dbReference type="GO" id="GO:0006310">
    <property type="term" value="P:DNA recombination"/>
    <property type="evidence" value="ECO:0007669"/>
    <property type="project" value="UniProtKB-KW"/>
</dbReference>
<gene>
    <name evidence="7" type="ORF">SAMN05216375_12339</name>
    <name evidence="6" type="ORF">TR210_1671</name>
</gene>
<name>A0A143YX32_9LACT</name>
<dbReference type="Proteomes" id="UP000199280">
    <property type="component" value="Unassembled WGS sequence"/>
</dbReference>
<dbReference type="Proteomes" id="UP000076878">
    <property type="component" value="Unassembled WGS sequence"/>
</dbReference>
<dbReference type="AlphaFoldDB" id="A0A143YX32"/>
<sequence length="390" mass="45029">MTKIKVYLEKKTGRTTYWFSHYNGIDPTTGKRDIITRRGFDTEADAEFELAKLKLELSKGTYSKKTTVTFLEVFEEWKIGYQNTVRPVTLDRTMQQFEKYVLPAFGAKPIDSISLGYCQQVVNDWSTHYTNFKVLKSCVQRVLDHAVRLKYTSDSPMRYVQMPRKNVSKAELLGEVAHNFYDTNELQTFFDTLTKNFGLKEVALFRVLAFAGLRKGEAIALNWSDIDFEQKTLSVKRNMTYLNGKQELSEAKTKKSVRTLSLDDGTVSILKKWKNFQAQELLQLGINHSKSTQPVFNRFSKYGFNEPLYMKYPDTVVEKVLNLNPQLKKISIHGFRHTHASILIEGGANMKEVQERLGHSNIQTTMDIYGHMTQKARENTAEKFAKQVNF</sequence>
<dbReference type="STRING" id="640938.TR210_1671"/>
<evidence type="ECO:0000256" key="2">
    <source>
        <dbReference type="ARBA" id="ARBA00022908"/>
    </source>
</evidence>
<dbReference type="InterPro" id="IPR010998">
    <property type="entry name" value="Integrase_recombinase_N"/>
</dbReference>
<dbReference type="Gene3D" id="1.10.443.10">
    <property type="entry name" value="Intergrase catalytic core"/>
    <property type="match status" value="1"/>
</dbReference>
<keyword evidence="9" id="KW-1185">Reference proteome</keyword>
<dbReference type="SUPFAM" id="SSF56349">
    <property type="entry name" value="DNA breaking-rejoining enzymes"/>
    <property type="match status" value="1"/>
</dbReference>
<dbReference type="OrthoDB" id="9803188at2"/>
<dbReference type="InterPro" id="IPR013762">
    <property type="entry name" value="Integrase-like_cat_sf"/>
</dbReference>
<evidence type="ECO:0000313" key="9">
    <source>
        <dbReference type="Proteomes" id="UP000199280"/>
    </source>
</evidence>
<reference evidence="6 8" key="1">
    <citation type="submission" date="2016-02" db="EMBL/GenBank/DDBJ databases">
        <authorList>
            <person name="Wen L."/>
            <person name="He K."/>
            <person name="Yang H."/>
        </authorList>
    </citation>
    <scope>NUCLEOTIDE SEQUENCE [LARGE SCALE GENOMIC DNA]</scope>
    <source>
        <strain evidence="6">Trichococcus_R210</strain>
    </source>
</reference>
<dbReference type="Gene3D" id="1.10.150.130">
    <property type="match status" value="1"/>
</dbReference>
<dbReference type="InterPro" id="IPR011010">
    <property type="entry name" value="DNA_brk_join_enz"/>
</dbReference>
<dbReference type="InterPro" id="IPR028259">
    <property type="entry name" value="AP2-like_int_N"/>
</dbReference>
<dbReference type="InterPro" id="IPR004107">
    <property type="entry name" value="Integrase_SAM-like_N"/>
</dbReference>
<proteinExistence type="inferred from homology"/>
<dbReference type="EMBL" id="FJNB01000012">
    <property type="protein sequence ID" value="CZQ99839.1"/>
    <property type="molecule type" value="Genomic_DNA"/>
</dbReference>
<keyword evidence="3" id="KW-0238">DNA-binding</keyword>
<evidence type="ECO:0000259" key="5">
    <source>
        <dbReference type="PROSITE" id="PS51898"/>
    </source>
</evidence>
<dbReference type="CDD" id="cd01189">
    <property type="entry name" value="INT_ICEBs1_C_like"/>
    <property type="match status" value="1"/>
</dbReference>
<keyword evidence="4" id="KW-0233">DNA recombination</keyword>